<reference evidence="2 3" key="1">
    <citation type="submission" date="2014-04" db="EMBL/GenBank/DDBJ databases">
        <authorList>
            <consortium name="DOE Joint Genome Institute"/>
            <person name="Kuo A."/>
            <person name="Kohler A."/>
            <person name="Costa M.D."/>
            <person name="Nagy L.G."/>
            <person name="Floudas D."/>
            <person name="Copeland A."/>
            <person name="Barry K.W."/>
            <person name="Cichocki N."/>
            <person name="Veneault-Fourrey C."/>
            <person name="LaButti K."/>
            <person name="Lindquist E.A."/>
            <person name="Lipzen A."/>
            <person name="Lundell T."/>
            <person name="Morin E."/>
            <person name="Murat C."/>
            <person name="Sun H."/>
            <person name="Tunlid A."/>
            <person name="Henrissat B."/>
            <person name="Grigoriev I.V."/>
            <person name="Hibbett D.S."/>
            <person name="Martin F."/>
            <person name="Nordberg H.P."/>
            <person name="Cantor M.N."/>
            <person name="Hua S.X."/>
        </authorList>
    </citation>
    <scope>NUCLEOTIDE SEQUENCE [LARGE SCALE GENOMIC DNA]</scope>
    <source>
        <strain evidence="2 3">Marx 270</strain>
    </source>
</reference>
<gene>
    <name evidence="2" type="ORF">M404DRAFT_170179</name>
</gene>
<organism evidence="2 3">
    <name type="scientific">Pisolithus tinctorius Marx 270</name>
    <dbReference type="NCBI Taxonomy" id="870435"/>
    <lineage>
        <taxon>Eukaryota</taxon>
        <taxon>Fungi</taxon>
        <taxon>Dikarya</taxon>
        <taxon>Basidiomycota</taxon>
        <taxon>Agaricomycotina</taxon>
        <taxon>Agaricomycetes</taxon>
        <taxon>Agaricomycetidae</taxon>
        <taxon>Boletales</taxon>
        <taxon>Sclerodermatineae</taxon>
        <taxon>Pisolithaceae</taxon>
        <taxon>Pisolithus</taxon>
    </lineage>
</organism>
<dbReference type="HOGENOM" id="CLU_131643_2_1_1"/>
<accession>A0A0C3J805</accession>
<name>A0A0C3J805_PISTI</name>
<evidence type="ECO:0000313" key="2">
    <source>
        <dbReference type="EMBL" id="KIN93806.1"/>
    </source>
</evidence>
<sequence>MHDHTDHRRQKPFRNGGFSDSQPLPACTVCLRCHCHLVIECRATCTWDKKHKAYAERLHKALLPREDGCHICTKWQQEEGCAE</sequence>
<evidence type="ECO:0000313" key="3">
    <source>
        <dbReference type="Proteomes" id="UP000054217"/>
    </source>
</evidence>
<dbReference type="InParanoid" id="A0A0C3J805"/>
<dbReference type="OrthoDB" id="2158839at2759"/>
<dbReference type="AlphaFoldDB" id="A0A0C3J805"/>
<reference evidence="3" key="2">
    <citation type="submission" date="2015-01" db="EMBL/GenBank/DDBJ databases">
        <title>Evolutionary Origins and Diversification of the Mycorrhizal Mutualists.</title>
        <authorList>
            <consortium name="DOE Joint Genome Institute"/>
            <consortium name="Mycorrhizal Genomics Consortium"/>
            <person name="Kohler A."/>
            <person name="Kuo A."/>
            <person name="Nagy L.G."/>
            <person name="Floudas D."/>
            <person name="Copeland A."/>
            <person name="Barry K.W."/>
            <person name="Cichocki N."/>
            <person name="Veneault-Fourrey C."/>
            <person name="LaButti K."/>
            <person name="Lindquist E.A."/>
            <person name="Lipzen A."/>
            <person name="Lundell T."/>
            <person name="Morin E."/>
            <person name="Murat C."/>
            <person name="Riley R."/>
            <person name="Ohm R."/>
            <person name="Sun H."/>
            <person name="Tunlid A."/>
            <person name="Henrissat B."/>
            <person name="Grigoriev I.V."/>
            <person name="Hibbett D.S."/>
            <person name="Martin F."/>
        </authorList>
    </citation>
    <scope>NUCLEOTIDE SEQUENCE [LARGE SCALE GENOMIC DNA]</scope>
    <source>
        <strain evidence="3">Marx 270</strain>
    </source>
</reference>
<dbReference type="EMBL" id="KN832134">
    <property type="protein sequence ID" value="KIN93806.1"/>
    <property type="molecule type" value="Genomic_DNA"/>
</dbReference>
<dbReference type="Proteomes" id="UP000054217">
    <property type="component" value="Unassembled WGS sequence"/>
</dbReference>
<proteinExistence type="predicted"/>
<feature type="region of interest" description="Disordered" evidence="1">
    <location>
        <begin position="1"/>
        <end position="24"/>
    </location>
</feature>
<protein>
    <submittedName>
        <fullName evidence="2">Uncharacterized protein</fullName>
    </submittedName>
</protein>
<evidence type="ECO:0000256" key="1">
    <source>
        <dbReference type="SAM" id="MobiDB-lite"/>
    </source>
</evidence>
<keyword evidence="3" id="KW-1185">Reference proteome</keyword>